<evidence type="ECO:0000256" key="12">
    <source>
        <dbReference type="SAM" id="Phobius"/>
    </source>
</evidence>
<evidence type="ECO:0000256" key="4">
    <source>
        <dbReference type="ARBA" id="ARBA00022516"/>
    </source>
</evidence>
<dbReference type="PANTHER" id="PTHR30561">
    <property type="entry name" value="SMR FAMILY PROTON-DEPENDENT DRUG EFFLUX TRANSPORTER SUGE"/>
    <property type="match status" value="1"/>
</dbReference>
<keyword evidence="4" id="KW-0444">Lipid biosynthesis</keyword>
<dbReference type="SUPFAM" id="SSF103481">
    <property type="entry name" value="Multidrug resistance efflux transporter EmrE"/>
    <property type="match status" value="1"/>
</dbReference>
<dbReference type="Proteomes" id="UP001300012">
    <property type="component" value="Unassembled WGS sequence"/>
</dbReference>
<evidence type="ECO:0000256" key="8">
    <source>
        <dbReference type="ARBA" id="ARBA00022985"/>
    </source>
</evidence>
<evidence type="ECO:0000313" key="14">
    <source>
        <dbReference type="EMBL" id="MCR8635985.1"/>
    </source>
</evidence>
<feature type="domain" description="EamA" evidence="13">
    <location>
        <begin position="32"/>
        <end position="101"/>
    </location>
</feature>
<keyword evidence="15" id="KW-1185">Reference proteome</keyword>
<feature type="transmembrane region" description="Helical" evidence="12">
    <location>
        <begin position="58"/>
        <end position="78"/>
    </location>
</feature>
<sequence>MIIKWKVNQYGSLPVDFLEKIYFLIKIVFDPFILSGLFSAFISSFFWMAAMTKFDISYAYPFMILSFVLVFILSIFIFNEPVTAYKIIGLLLIVLGVIVTSRST</sequence>
<dbReference type="EMBL" id="JANQBD010000034">
    <property type="protein sequence ID" value="MCR8635985.1"/>
    <property type="molecule type" value="Genomic_DNA"/>
</dbReference>
<keyword evidence="5" id="KW-0997">Cell inner membrane</keyword>
<evidence type="ECO:0000256" key="11">
    <source>
        <dbReference type="ARBA" id="ARBA00023136"/>
    </source>
</evidence>
<feature type="transmembrane region" description="Helical" evidence="12">
    <location>
        <begin position="84"/>
        <end position="101"/>
    </location>
</feature>
<organism evidence="14 15">
    <name type="scientific">Paenibacillus radicis</name>
    <name type="common">ex Xue et al. 2023</name>
    <dbReference type="NCBI Taxonomy" id="2972489"/>
    <lineage>
        <taxon>Bacteria</taxon>
        <taxon>Bacillati</taxon>
        <taxon>Bacillota</taxon>
        <taxon>Bacilli</taxon>
        <taxon>Bacillales</taxon>
        <taxon>Paenibacillaceae</taxon>
        <taxon>Paenibacillus</taxon>
    </lineage>
</organism>
<feature type="transmembrane region" description="Helical" evidence="12">
    <location>
        <begin position="21"/>
        <end position="46"/>
    </location>
</feature>
<evidence type="ECO:0000256" key="9">
    <source>
        <dbReference type="ARBA" id="ARBA00022989"/>
    </source>
</evidence>
<keyword evidence="11 12" id="KW-0472">Membrane</keyword>
<evidence type="ECO:0000313" key="15">
    <source>
        <dbReference type="Proteomes" id="UP001300012"/>
    </source>
</evidence>
<protein>
    <submittedName>
        <fullName evidence="14">EamA family transporter</fullName>
    </submittedName>
</protein>
<dbReference type="Gene3D" id="1.10.3730.20">
    <property type="match status" value="1"/>
</dbReference>
<keyword evidence="7 12" id="KW-0812">Transmembrane</keyword>
<evidence type="ECO:0000256" key="3">
    <source>
        <dbReference type="ARBA" id="ARBA00022475"/>
    </source>
</evidence>
<evidence type="ECO:0000256" key="5">
    <source>
        <dbReference type="ARBA" id="ARBA00022519"/>
    </source>
</evidence>
<keyword evidence="3" id="KW-1003">Cell membrane</keyword>
<evidence type="ECO:0000256" key="1">
    <source>
        <dbReference type="ARBA" id="ARBA00004651"/>
    </source>
</evidence>
<name>A0ABT1YUK9_9BACL</name>
<evidence type="ECO:0000256" key="10">
    <source>
        <dbReference type="ARBA" id="ARBA00023098"/>
    </source>
</evidence>
<dbReference type="Pfam" id="PF00892">
    <property type="entry name" value="EamA"/>
    <property type="match status" value="1"/>
</dbReference>
<evidence type="ECO:0000259" key="13">
    <source>
        <dbReference type="Pfam" id="PF00892"/>
    </source>
</evidence>
<evidence type="ECO:0000256" key="2">
    <source>
        <dbReference type="ARBA" id="ARBA00007362"/>
    </source>
</evidence>
<accession>A0ABT1YUK9</accession>
<keyword evidence="8" id="KW-0448">Lipopolysaccharide biosynthesis</keyword>
<dbReference type="RefSeq" id="WP_258217526.1">
    <property type="nucleotide sequence ID" value="NZ_JANQBD010000034.1"/>
</dbReference>
<proteinExistence type="inferred from homology"/>
<keyword evidence="6" id="KW-0441">Lipid A biosynthesis</keyword>
<dbReference type="InterPro" id="IPR000620">
    <property type="entry name" value="EamA_dom"/>
</dbReference>
<evidence type="ECO:0000256" key="6">
    <source>
        <dbReference type="ARBA" id="ARBA00022556"/>
    </source>
</evidence>
<gene>
    <name evidence="14" type="ORF">NV381_32815</name>
</gene>
<dbReference type="PANTHER" id="PTHR30561:SF9">
    <property type="entry name" value="4-AMINO-4-DEOXY-L-ARABINOSE-PHOSPHOUNDECAPRENOL FLIPPASE SUBUNIT ARNF-RELATED"/>
    <property type="match status" value="1"/>
</dbReference>
<evidence type="ECO:0000256" key="7">
    <source>
        <dbReference type="ARBA" id="ARBA00022692"/>
    </source>
</evidence>
<reference evidence="14 15" key="1">
    <citation type="submission" date="2022-08" db="EMBL/GenBank/DDBJ databases">
        <title>Paenibacillus endoradicis sp. nov., Paenibacillus radicibacter sp. nov and Paenibacillus pararadicis sp. nov., three cold-adapted plant growth-promoting bacteria isolated from root of Larix gmelinii in Great Khingan.</title>
        <authorList>
            <person name="Xue H."/>
        </authorList>
    </citation>
    <scope>NUCLEOTIDE SEQUENCE [LARGE SCALE GENOMIC DNA]</scope>
    <source>
        <strain evidence="14 15">N5-1-1-5</strain>
    </source>
</reference>
<comment type="subcellular location">
    <subcellularLocation>
        <location evidence="1">Cell membrane</location>
        <topology evidence="1">Multi-pass membrane protein</topology>
    </subcellularLocation>
</comment>
<keyword evidence="9 12" id="KW-1133">Transmembrane helix</keyword>
<dbReference type="InterPro" id="IPR037185">
    <property type="entry name" value="EmrE-like"/>
</dbReference>
<keyword evidence="10" id="KW-0443">Lipid metabolism</keyword>
<comment type="caution">
    <text evidence="14">The sequence shown here is derived from an EMBL/GenBank/DDBJ whole genome shotgun (WGS) entry which is preliminary data.</text>
</comment>
<comment type="similarity">
    <text evidence="2">Belongs to the EamA transporter family.</text>
</comment>
<dbReference type="InterPro" id="IPR000390">
    <property type="entry name" value="Small_drug/metabolite_transptr"/>
</dbReference>